<reference evidence="2 3" key="1">
    <citation type="submission" date="2020-09" db="EMBL/GenBank/DDBJ databases">
        <title>De no assembly of potato wild relative species, Solanum commersonii.</title>
        <authorList>
            <person name="Cho K."/>
        </authorList>
    </citation>
    <scope>NUCLEOTIDE SEQUENCE [LARGE SCALE GENOMIC DNA]</scope>
    <source>
        <strain evidence="2">LZ3.2</strain>
        <tissue evidence="2">Leaf</tissue>
    </source>
</reference>
<gene>
    <name evidence="2" type="ORF">H5410_060497</name>
</gene>
<feature type="domain" description="DUF7588" evidence="1">
    <location>
        <begin position="258"/>
        <end position="302"/>
    </location>
</feature>
<evidence type="ECO:0000313" key="3">
    <source>
        <dbReference type="Proteomes" id="UP000824120"/>
    </source>
</evidence>
<organism evidence="2 3">
    <name type="scientific">Solanum commersonii</name>
    <name type="common">Commerson's wild potato</name>
    <name type="synonym">Commerson's nightshade</name>
    <dbReference type="NCBI Taxonomy" id="4109"/>
    <lineage>
        <taxon>Eukaryota</taxon>
        <taxon>Viridiplantae</taxon>
        <taxon>Streptophyta</taxon>
        <taxon>Embryophyta</taxon>
        <taxon>Tracheophyta</taxon>
        <taxon>Spermatophyta</taxon>
        <taxon>Magnoliopsida</taxon>
        <taxon>eudicotyledons</taxon>
        <taxon>Gunneridae</taxon>
        <taxon>Pentapetalae</taxon>
        <taxon>asterids</taxon>
        <taxon>lamiids</taxon>
        <taxon>Solanales</taxon>
        <taxon>Solanaceae</taxon>
        <taxon>Solanoideae</taxon>
        <taxon>Solaneae</taxon>
        <taxon>Solanum</taxon>
    </lineage>
</organism>
<dbReference type="AlphaFoldDB" id="A0A9J5W581"/>
<protein>
    <recommendedName>
        <fullName evidence="1">DUF7588 domain-containing protein</fullName>
    </recommendedName>
</protein>
<dbReference type="Pfam" id="PF24496">
    <property type="entry name" value="DUF7588"/>
    <property type="match status" value="1"/>
</dbReference>
<accession>A0A9J5W581</accession>
<dbReference type="Pfam" id="PF01107">
    <property type="entry name" value="MP"/>
    <property type="match status" value="1"/>
</dbReference>
<keyword evidence="3" id="KW-1185">Reference proteome</keyword>
<evidence type="ECO:0000313" key="2">
    <source>
        <dbReference type="EMBL" id="KAG5570731.1"/>
    </source>
</evidence>
<dbReference type="PANTHER" id="PTHR47599">
    <property type="entry name" value="CELL-TO-CELL MOVEMENT PROTEIN"/>
    <property type="match status" value="1"/>
</dbReference>
<sequence length="356" mass="41440">VVKTIEETITIDSDHQAFRLLSEIDLSPYKDIYRFMHIALRDGRNHNRKKSLIGTIQASLAYGPIYFNAYPNLQISLQDENSLSSLMLNVKHHGYDYMPGTNDICICYRIFYKLLHTLNPMCKVIDFKIETILIETNFGKSKVVTRRPIRWEEIDFSQEWVIEGATQPKNNINDEVSEIEQLNDGAVKIRISYPISMHNRSDDYNMSSSISRSNSSYISPINYIVQVPSRASTSQIRENYRCGNIQIDQDNIGSSTRAKIAKYFRLSKWKSFRKWFFNNLNDEEQYGFQEEFYRVLIESGQNALHNYISMIERDFTLSNGEITKSVFPPLASFQINKNDRIVNFNAFSKLFENDTA</sequence>
<dbReference type="EMBL" id="JACXVP010000012">
    <property type="protein sequence ID" value="KAG5570731.1"/>
    <property type="molecule type" value="Genomic_DNA"/>
</dbReference>
<dbReference type="InterPro" id="IPR028919">
    <property type="entry name" value="Viral_movement"/>
</dbReference>
<comment type="caution">
    <text evidence="2">The sequence shown here is derived from an EMBL/GenBank/DDBJ whole genome shotgun (WGS) entry which is preliminary data.</text>
</comment>
<dbReference type="InterPro" id="IPR051596">
    <property type="entry name" value="Caulimoviridae_Movement"/>
</dbReference>
<proteinExistence type="predicted"/>
<dbReference type="Proteomes" id="UP000824120">
    <property type="component" value="Chromosome 12"/>
</dbReference>
<evidence type="ECO:0000259" key="1">
    <source>
        <dbReference type="Pfam" id="PF24496"/>
    </source>
</evidence>
<feature type="non-terminal residue" evidence="2">
    <location>
        <position position="356"/>
    </location>
</feature>
<dbReference type="OrthoDB" id="1436172at2759"/>
<name>A0A9J5W581_SOLCO</name>
<dbReference type="InterPro" id="IPR056010">
    <property type="entry name" value="DUF7588"/>
</dbReference>
<dbReference type="PANTHER" id="PTHR47599:SF2">
    <property type="match status" value="1"/>
</dbReference>